<feature type="compositionally biased region" description="Acidic residues" evidence="1">
    <location>
        <begin position="1"/>
        <end position="12"/>
    </location>
</feature>
<comment type="caution">
    <text evidence="2">The sequence shown here is derived from an EMBL/GenBank/DDBJ whole genome shotgun (WGS) entry which is preliminary data.</text>
</comment>
<dbReference type="Proteomes" id="UP000654918">
    <property type="component" value="Unassembled WGS sequence"/>
</dbReference>
<reference evidence="2" key="1">
    <citation type="journal article" date="2020" name="Phytopathology">
        <title>Genome Sequence Resources of Colletotrichum truncatum, C. plurivorum, C. musicola, and C. sojae: Four Species Pathogenic to Soybean (Glycine max).</title>
        <authorList>
            <person name="Rogerio F."/>
            <person name="Boufleur T.R."/>
            <person name="Ciampi-Guillardi M."/>
            <person name="Sukno S.A."/>
            <person name="Thon M.R."/>
            <person name="Massola Junior N.S."/>
            <person name="Baroncelli R."/>
        </authorList>
    </citation>
    <scope>NUCLEOTIDE SEQUENCE</scope>
    <source>
        <strain evidence="2">LFN00145</strain>
    </source>
</reference>
<sequence length="249" mass="27498">MQKLEAEEEEIQEERNFGSEPGPSLQRQRTGTCWVVVTYGAGQAAGYMRSSSERSMRVHCAVDAGFRPPAALCGSWLSSKCGVQKPDIGAIGDTTAGLDNVIVVGCTEIAADCRLRRGWAFRLFPRQTSRPYSSSLAYLIVRRVDNNDSKPLYAECAAGVLFTEQLRSSLTLTYFLTSCSRAPEKRSQSHPTTMIPSRPRPRRNEAVSASVERPPFPSPGFDATFISVSNHELAYAMSCFSNLPRKFDQ</sequence>
<dbReference type="EMBL" id="WIGO01000209">
    <property type="protein sequence ID" value="KAF6823610.1"/>
    <property type="molecule type" value="Genomic_DNA"/>
</dbReference>
<keyword evidence="3" id="KW-1185">Reference proteome</keyword>
<organism evidence="2 3">
    <name type="scientific">Colletotrichum plurivorum</name>
    <dbReference type="NCBI Taxonomy" id="2175906"/>
    <lineage>
        <taxon>Eukaryota</taxon>
        <taxon>Fungi</taxon>
        <taxon>Dikarya</taxon>
        <taxon>Ascomycota</taxon>
        <taxon>Pezizomycotina</taxon>
        <taxon>Sordariomycetes</taxon>
        <taxon>Hypocreomycetidae</taxon>
        <taxon>Glomerellales</taxon>
        <taxon>Glomerellaceae</taxon>
        <taxon>Colletotrichum</taxon>
        <taxon>Colletotrichum orchidearum species complex</taxon>
    </lineage>
</organism>
<accession>A0A8H6N8R6</accession>
<evidence type="ECO:0000313" key="2">
    <source>
        <dbReference type="EMBL" id="KAF6823610.1"/>
    </source>
</evidence>
<feature type="region of interest" description="Disordered" evidence="1">
    <location>
        <begin position="1"/>
        <end position="27"/>
    </location>
</feature>
<evidence type="ECO:0000313" key="3">
    <source>
        <dbReference type="Proteomes" id="UP000654918"/>
    </source>
</evidence>
<name>A0A8H6N8R6_9PEZI</name>
<feature type="region of interest" description="Disordered" evidence="1">
    <location>
        <begin position="184"/>
        <end position="213"/>
    </location>
</feature>
<gene>
    <name evidence="2" type="ORF">CPLU01_11324</name>
</gene>
<proteinExistence type="predicted"/>
<dbReference type="AlphaFoldDB" id="A0A8H6N8R6"/>
<protein>
    <submittedName>
        <fullName evidence="2">Uncharacterized protein</fullName>
    </submittedName>
</protein>
<evidence type="ECO:0000256" key="1">
    <source>
        <dbReference type="SAM" id="MobiDB-lite"/>
    </source>
</evidence>